<dbReference type="Gene3D" id="2.60.120.200">
    <property type="match status" value="1"/>
</dbReference>
<dbReference type="GO" id="GO:0046872">
    <property type="term" value="F:metal ion binding"/>
    <property type="evidence" value="ECO:0007669"/>
    <property type="project" value="InterPro"/>
</dbReference>
<accession>A0A382JI07</accession>
<organism evidence="2">
    <name type="scientific">marine metagenome</name>
    <dbReference type="NCBI Taxonomy" id="408172"/>
    <lineage>
        <taxon>unclassified sequences</taxon>
        <taxon>metagenomes</taxon>
        <taxon>ecological metagenomes</taxon>
    </lineage>
</organism>
<evidence type="ECO:0000313" key="2">
    <source>
        <dbReference type="EMBL" id="SVC11328.1"/>
    </source>
</evidence>
<dbReference type="SUPFAM" id="SSF53335">
    <property type="entry name" value="S-adenosyl-L-methionine-dependent methyltransferases"/>
    <property type="match status" value="1"/>
</dbReference>
<proteinExistence type="predicted"/>
<dbReference type="InterPro" id="IPR029063">
    <property type="entry name" value="SAM-dependent_MTases_sf"/>
</dbReference>
<dbReference type="Pfam" id="PF13385">
    <property type="entry name" value="Laminin_G_3"/>
    <property type="match status" value="1"/>
</dbReference>
<protein>
    <recommendedName>
        <fullName evidence="1">Methyltransferase domain-containing protein</fullName>
    </recommendedName>
</protein>
<name>A0A382JI07_9ZZZZ</name>
<gene>
    <name evidence="2" type="ORF">METZ01_LOCUS264182</name>
</gene>
<dbReference type="AlphaFoldDB" id="A0A382JI07"/>
<dbReference type="EMBL" id="UINC01074291">
    <property type="protein sequence ID" value="SVC11328.1"/>
    <property type="molecule type" value="Genomic_DNA"/>
</dbReference>
<dbReference type="Gene3D" id="3.40.50.150">
    <property type="entry name" value="Vaccinia Virus protein VP39"/>
    <property type="match status" value="1"/>
</dbReference>
<dbReference type="SUPFAM" id="SSF49899">
    <property type="entry name" value="Concanavalin A-like lectins/glucanases"/>
    <property type="match status" value="1"/>
</dbReference>
<feature type="non-terminal residue" evidence="2">
    <location>
        <position position="1"/>
    </location>
</feature>
<dbReference type="Pfam" id="PF13649">
    <property type="entry name" value="Methyltransf_25"/>
    <property type="match status" value="1"/>
</dbReference>
<dbReference type="GO" id="GO:0003993">
    <property type="term" value="F:acid phosphatase activity"/>
    <property type="evidence" value="ECO:0007669"/>
    <property type="project" value="InterPro"/>
</dbReference>
<feature type="domain" description="Methyltransferase" evidence="1">
    <location>
        <begin position="233"/>
        <end position="327"/>
    </location>
</feature>
<sequence length="439" mass="47784">TSFETGRWYHVVGTYNGSRMRIYVNGTERGSNTNRRGSIDYSPATFVIGCYLDDNEFYPLEGFISEVRLYNRALSSQQIRNRYNSTKGKHATRPKPPVVLTNRELSAGPYLAFTSPSEAVVRWETAKPVPTRLAYGTTPTLQNRIDLPKKTRQHEAVIPGIQPLTAYHYSVGVEQDGQTQWLEPATGESDFNYSRPDISAIESPYAQDERMRKSRAAAEAILAATGIRKGYAIDYGCGEGRLAFALASRTELTVIGVTADAGEAARARAALRRAGIYGTRVTIHHRPLAKLGHTDNLFNLAVSSELLHNGVLPGNRAELLRVLRPSGGVLALGGLPQSGLAKLITGSPLARGTTTEASGELLLAKRKPLDGAGEWTHTYGTAAQTANSGDEIVNGSKMALQWFGKPGARGMIDRQGRNPPPLTSNGFLYVQGDNRIWGQ</sequence>
<evidence type="ECO:0000259" key="1">
    <source>
        <dbReference type="Pfam" id="PF13649"/>
    </source>
</evidence>
<dbReference type="InterPro" id="IPR008963">
    <property type="entry name" value="Purple_acid_Pase-like_N"/>
</dbReference>
<dbReference type="SUPFAM" id="SSF49363">
    <property type="entry name" value="Purple acid phosphatase, N-terminal domain"/>
    <property type="match status" value="1"/>
</dbReference>
<dbReference type="InterPro" id="IPR013320">
    <property type="entry name" value="ConA-like_dom_sf"/>
</dbReference>
<reference evidence="2" key="1">
    <citation type="submission" date="2018-05" db="EMBL/GenBank/DDBJ databases">
        <authorList>
            <person name="Lanie J.A."/>
            <person name="Ng W.-L."/>
            <person name="Kazmierczak K.M."/>
            <person name="Andrzejewski T.M."/>
            <person name="Davidsen T.M."/>
            <person name="Wayne K.J."/>
            <person name="Tettelin H."/>
            <person name="Glass J.I."/>
            <person name="Rusch D."/>
            <person name="Podicherti R."/>
            <person name="Tsui H.-C.T."/>
            <person name="Winkler M.E."/>
        </authorList>
    </citation>
    <scope>NUCLEOTIDE SEQUENCE</scope>
</reference>
<dbReference type="InterPro" id="IPR041698">
    <property type="entry name" value="Methyltransf_25"/>
</dbReference>
<feature type="non-terminal residue" evidence="2">
    <location>
        <position position="439"/>
    </location>
</feature>